<evidence type="ECO:0000313" key="6">
    <source>
        <dbReference type="Proteomes" id="UP000012329"/>
    </source>
</evidence>
<dbReference type="HAMAP" id="MF_00995">
    <property type="entry name" value="MqnA"/>
    <property type="match status" value="1"/>
</dbReference>
<organism evidence="5 6">
    <name type="scientific">Leptospira interrogans str. 2002000626</name>
    <dbReference type="NCBI Taxonomy" id="996803"/>
    <lineage>
        <taxon>Bacteria</taxon>
        <taxon>Pseudomonadati</taxon>
        <taxon>Spirochaetota</taxon>
        <taxon>Spirochaetia</taxon>
        <taxon>Leptospirales</taxon>
        <taxon>Leptospiraceae</taxon>
        <taxon>Leptospira</taxon>
    </lineage>
</organism>
<keyword evidence="3 4" id="KW-0456">Lyase</keyword>
<dbReference type="UniPathway" id="UPA00079"/>
<comment type="function">
    <text evidence="4">Catalyzes the dehydration of chorismate into 3-[(1-carboxyvinyl)oxy]benzoate, a step in the biosynthesis of menaquinone (MK, vitamin K2).</text>
</comment>
<dbReference type="EC" id="4.2.1.151" evidence="4"/>
<dbReference type="GO" id="GO:0016836">
    <property type="term" value="F:hydro-lyase activity"/>
    <property type="evidence" value="ECO:0007669"/>
    <property type="project" value="UniProtKB-UniRule"/>
</dbReference>
<evidence type="ECO:0000256" key="4">
    <source>
        <dbReference type="HAMAP-Rule" id="MF_00995"/>
    </source>
</evidence>
<dbReference type="SUPFAM" id="SSF53850">
    <property type="entry name" value="Periplasmic binding protein-like II"/>
    <property type="match status" value="1"/>
</dbReference>
<dbReference type="AlphaFoldDB" id="A0A829D2F4"/>
<dbReference type="EMBL" id="AFJL02000208">
    <property type="protein sequence ID" value="EMY03115.1"/>
    <property type="molecule type" value="Genomic_DNA"/>
</dbReference>
<dbReference type="Pfam" id="PF02621">
    <property type="entry name" value="VitK2_biosynth"/>
    <property type="match status" value="1"/>
</dbReference>
<keyword evidence="2 4" id="KW-0474">Menaquinone biosynthesis</keyword>
<dbReference type="PANTHER" id="PTHR37690">
    <property type="entry name" value="CHORISMATE DEHYDRATASE"/>
    <property type="match status" value="1"/>
</dbReference>
<evidence type="ECO:0000256" key="1">
    <source>
        <dbReference type="ARBA" id="ARBA00004863"/>
    </source>
</evidence>
<sequence>MRFLKLFMEPFERNEQENEDDFSARWETTDPMLLSIVKSFLDSREIHYFCSRRRIVFFRRSRRSSGQSLCNSIFSKLRLSDFIGVFRKRKSLKIGIVKHLNARPLTWGFEKNKKHEIVPENPAILKDYLLNGTIDLGLISSIECIRNDHVLNTYYGTGVCAREKVRSILFFKNKRENFPPKQILTDNGSKTSVALVRVLIYEESGLIPYVEPTDSKLIQEKISNGIGSHMLFGDNALLAKWNPEFYEVKDLAQWWNELTGLGFIFALWASKKSLKLDDLIFIQSLEYGVSHIEEIISHESRLSSALVREYLTKELHYKITEEDQKGFLLFREKCSQLNLL</sequence>
<proteinExistence type="inferred from homology"/>
<dbReference type="GO" id="GO:0009234">
    <property type="term" value="P:menaquinone biosynthetic process"/>
    <property type="evidence" value="ECO:0007669"/>
    <property type="project" value="UniProtKB-UniRule"/>
</dbReference>
<dbReference type="CDD" id="cd13634">
    <property type="entry name" value="PBP2_Sco4506"/>
    <property type="match status" value="1"/>
</dbReference>
<name>A0A829D2F4_LEPIR</name>
<comment type="pathway">
    <text evidence="1 4">Quinol/quinone metabolism; menaquinone biosynthesis.</text>
</comment>
<dbReference type="Proteomes" id="UP000012329">
    <property type="component" value="Unassembled WGS sequence"/>
</dbReference>
<dbReference type="PANTHER" id="PTHR37690:SF1">
    <property type="entry name" value="CHORISMATE DEHYDRATASE"/>
    <property type="match status" value="1"/>
</dbReference>
<accession>A0A829D2F4</accession>
<dbReference type="InterPro" id="IPR003773">
    <property type="entry name" value="Menaquinone_biosynth"/>
</dbReference>
<reference evidence="5 6" key="1">
    <citation type="submission" date="2013-02" db="EMBL/GenBank/DDBJ databases">
        <authorList>
            <person name="Harkins D.M."/>
            <person name="Durkin A.S."/>
            <person name="Brinkac L.M."/>
            <person name="Haft D.H."/>
            <person name="Selengut J.D."/>
            <person name="Sanka R."/>
            <person name="DePew J."/>
            <person name="Purushe J."/>
            <person name="Whelen A.C."/>
            <person name="Vinetz J.M."/>
            <person name="Sutton G.G."/>
            <person name="Nierman W.C."/>
            <person name="Fouts D.E."/>
        </authorList>
    </citation>
    <scope>NUCLEOTIDE SEQUENCE [LARGE SCALE GENOMIC DNA]</scope>
    <source>
        <strain evidence="5 6">2002000626</strain>
    </source>
</reference>
<gene>
    <name evidence="4" type="primary">mqnA</name>
    <name evidence="5" type="ORF">LEP1GSC029_4957</name>
</gene>
<evidence type="ECO:0000256" key="3">
    <source>
        <dbReference type="ARBA" id="ARBA00023239"/>
    </source>
</evidence>
<protein>
    <recommendedName>
        <fullName evidence="4">Chorismate dehydratase</fullName>
        <ecNumber evidence="4">4.2.1.151</ecNumber>
    </recommendedName>
    <alternativeName>
        <fullName evidence="4">Menaquinone biosynthetic enzyme MqnA</fullName>
    </alternativeName>
</protein>
<evidence type="ECO:0000313" key="5">
    <source>
        <dbReference type="EMBL" id="EMY03115.1"/>
    </source>
</evidence>
<comment type="similarity">
    <text evidence="4">Belongs to the MqnA/MqnD family. MqnA subfamily.</text>
</comment>
<comment type="catalytic activity">
    <reaction evidence="4">
        <text>chorismate = 3-[(1-carboxyvinyl)-oxy]benzoate + H2O</text>
        <dbReference type="Rhea" id="RHEA:40051"/>
        <dbReference type="ChEBI" id="CHEBI:15377"/>
        <dbReference type="ChEBI" id="CHEBI:29748"/>
        <dbReference type="ChEBI" id="CHEBI:76981"/>
        <dbReference type="EC" id="4.2.1.151"/>
    </reaction>
</comment>
<comment type="caution">
    <text evidence="5">The sequence shown here is derived from an EMBL/GenBank/DDBJ whole genome shotgun (WGS) entry which is preliminary data.</text>
</comment>
<dbReference type="Gene3D" id="3.40.190.10">
    <property type="entry name" value="Periplasmic binding protein-like II"/>
    <property type="match status" value="2"/>
</dbReference>
<dbReference type="InterPro" id="IPR030868">
    <property type="entry name" value="MqnA"/>
</dbReference>
<evidence type="ECO:0000256" key="2">
    <source>
        <dbReference type="ARBA" id="ARBA00022428"/>
    </source>
</evidence>